<protein>
    <submittedName>
        <fullName evidence="2">Uncharacterized protein</fullName>
    </submittedName>
</protein>
<keyword evidence="1" id="KW-0175">Coiled coil</keyword>
<organism evidence="2 3">
    <name type="scientific">Brachionus calyciflorus</name>
    <dbReference type="NCBI Taxonomy" id="104777"/>
    <lineage>
        <taxon>Eukaryota</taxon>
        <taxon>Metazoa</taxon>
        <taxon>Spiralia</taxon>
        <taxon>Gnathifera</taxon>
        <taxon>Rotifera</taxon>
        <taxon>Eurotatoria</taxon>
        <taxon>Monogononta</taxon>
        <taxon>Pseudotrocha</taxon>
        <taxon>Ploima</taxon>
        <taxon>Brachionidae</taxon>
        <taxon>Brachionus</taxon>
    </lineage>
</organism>
<dbReference type="AlphaFoldDB" id="A0A814SDY9"/>
<reference evidence="2" key="1">
    <citation type="submission" date="2021-02" db="EMBL/GenBank/DDBJ databases">
        <authorList>
            <person name="Nowell W R."/>
        </authorList>
    </citation>
    <scope>NUCLEOTIDE SEQUENCE</scope>
    <source>
        <strain evidence="2">Ploen Becks lab</strain>
    </source>
</reference>
<comment type="caution">
    <text evidence="2">The sequence shown here is derived from an EMBL/GenBank/DDBJ whole genome shotgun (WGS) entry which is preliminary data.</text>
</comment>
<evidence type="ECO:0000313" key="3">
    <source>
        <dbReference type="Proteomes" id="UP000663879"/>
    </source>
</evidence>
<evidence type="ECO:0000313" key="2">
    <source>
        <dbReference type="EMBL" id="CAF1143725.1"/>
    </source>
</evidence>
<name>A0A814SDY9_9BILA</name>
<dbReference type="Proteomes" id="UP000663879">
    <property type="component" value="Unassembled WGS sequence"/>
</dbReference>
<evidence type="ECO:0000256" key="1">
    <source>
        <dbReference type="SAM" id="Coils"/>
    </source>
</evidence>
<feature type="non-terminal residue" evidence="2">
    <location>
        <position position="1"/>
    </location>
</feature>
<sequence>EKARLELGDDLMNALDNYFKITRQHYIKYLLYMKSSQYKEKLDLEFQKEKNLKAELLNKTEELENQKKELLKQNIVLLKQHANQVIKNFY</sequence>
<accession>A0A814SDY9</accession>
<keyword evidence="3" id="KW-1185">Reference proteome</keyword>
<gene>
    <name evidence="2" type="ORF">OXX778_LOCUS23005</name>
</gene>
<feature type="coiled-coil region" evidence="1">
    <location>
        <begin position="39"/>
        <end position="80"/>
    </location>
</feature>
<dbReference type="EMBL" id="CAJNOC010010865">
    <property type="protein sequence ID" value="CAF1143725.1"/>
    <property type="molecule type" value="Genomic_DNA"/>
</dbReference>
<proteinExistence type="predicted"/>